<sequence>MNIGIEMCINTTTNATNVVLKMSPMEVRMAPSIIRLLSTVNAEFAKSSAGESGSGSSSSEAKLVSYPNYWRPRRIDQKK</sequence>
<dbReference type="WBParaSite" id="HPBE_0000365301-mRNA-1">
    <property type="protein sequence ID" value="HPBE_0000365301-mRNA-1"/>
    <property type="gene ID" value="HPBE_0000365301"/>
</dbReference>
<evidence type="ECO:0000313" key="3">
    <source>
        <dbReference type="WBParaSite" id="HPBE_0000365301-mRNA-1"/>
    </source>
</evidence>
<reference evidence="3" key="2">
    <citation type="submission" date="2019-09" db="UniProtKB">
        <authorList>
            <consortium name="WormBaseParasite"/>
        </authorList>
    </citation>
    <scope>IDENTIFICATION</scope>
</reference>
<gene>
    <name evidence="1" type="ORF">HPBE_LOCUS3654</name>
</gene>
<protein>
    <submittedName>
        <fullName evidence="1 3">Uncharacterized protein</fullName>
    </submittedName>
</protein>
<name>A0A183FBW1_HELPZ</name>
<keyword evidence="2" id="KW-1185">Reference proteome</keyword>
<dbReference type="OrthoDB" id="428159at2759"/>
<evidence type="ECO:0000313" key="2">
    <source>
        <dbReference type="Proteomes" id="UP000050761"/>
    </source>
</evidence>
<dbReference type="EMBL" id="UZAH01011773">
    <property type="protein sequence ID" value="VDO38992.1"/>
    <property type="molecule type" value="Genomic_DNA"/>
</dbReference>
<reference evidence="1 2" key="1">
    <citation type="submission" date="2018-11" db="EMBL/GenBank/DDBJ databases">
        <authorList>
            <consortium name="Pathogen Informatics"/>
        </authorList>
    </citation>
    <scope>NUCLEOTIDE SEQUENCE [LARGE SCALE GENOMIC DNA]</scope>
</reference>
<proteinExistence type="predicted"/>
<accession>A0A183FBW1</accession>
<organism evidence="2 3">
    <name type="scientific">Heligmosomoides polygyrus</name>
    <name type="common">Parasitic roundworm</name>
    <dbReference type="NCBI Taxonomy" id="6339"/>
    <lineage>
        <taxon>Eukaryota</taxon>
        <taxon>Metazoa</taxon>
        <taxon>Ecdysozoa</taxon>
        <taxon>Nematoda</taxon>
        <taxon>Chromadorea</taxon>
        <taxon>Rhabditida</taxon>
        <taxon>Rhabditina</taxon>
        <taxon>Rhabditomorpha</taxon>
        <taxon>Strongyloidea</taxon>
        <taxon>Heligmosomidae</taxon>
        <taxon>Heligmosomoides</taxon>
    </lineage>
</organism>
<dbReference type="AlphaFoldDB" id="A0A183FBW1"/>
<evidence type="ECO:0000313" key="1">
    <source>
        <dbReference type="EMBL" id="VDO38992.1"/>
    </source>
</evidence>
<dbReference type="Proteomes" id="UP000050761">
    <property type="component" value="Unassembled WGS sequence"/>
</dbReference>
<accession>A0A3P7YEV4</accession>